<dbReference type="Proteomes" id="UP001345963">
    <property type="component" value="Unassembled WGS sequence"/>
</dbReference>
<sequence length="108" mass="11851">MSVWELSGNHANKEALQSDSDIFFFYASNTQRKKEQACVRSGQLKLLHGTAFTSLKQGNIPHSQIQAEEPVLFVPLNGCAAAGRPLLCVEILWCLPLLLPSPDTNELG</sequence>
<proteinExistence type="predicted"/>
<keyword evidence="2" id="KW-1185">Reference proteome</keyword>
<dbReference type="EMBL" id="JAHUTI010020042">
    <property type="protein sequence ID" value="MED6238348.1"/>
    <property type="molecule type" value="Genomic_DNA"/>
</dbReference>
<gene>
    <name evidence="1" type="ORF">ATANTOWER_018027</name>
</gene>
<evidence type="ECO:0000313" key="2">
    <source>
        <dbReference type="Proteomes" id="UP001345963"/>
    </source>
</evidence>
<reference evidence="1 2" key="1">
    <citation type="submission" date="2021-07" db="EMBL/GenBank/DDBJ databases">
        <authorList>
            <person name="Palmer J.M."/>
        </authorList>
    </citation>
    <scope>NUCLEOTIDE SEQUENCE [LARGE SCALE GENOMIC DNA]</scope>
    <source>
        <strain evidence="1 2">AT_MEX2019</strain>
        <tissue evidence="1">Muscle</tissue>
    </source>
</reference>
<name>A0ABU7AL73_9TELE</name>
<evidence type="ECO:0000313" key="1">
    <source>
        <dbReference type="EMBL" id="MED6238348.1"/>
    </source>
</evidence>
<organism evidence="1 2">
    <name type="scientific">Ataeniobius toweri</name>
    <dbReference type="NCBI Taxonomy" id="208326"/>
    <lineage>
        <taxon>Eukaryota</taxon>
        <taxon>Metazoa</taxon>
        <taxon>Chordata</taxon>
        <taxon>Craniata</taxon>
        <taxon>Vertebrata</taxon>
        <taxon>Euteleostomi</taxon>
        <taxon>Actinopterygii</taxon>
        <taxon>Neopterygii</taxon>
        <taxon>Teleostei</taxon>
        <taxon>Neoteleostei</taxon>
        <taxon>Acanthomorphata</taxon>
        <taxon>Ovalentaria</taxon>
        <taxon>Atherinomorphae</taxon>
        <taxon>Cyprinodontiformes</taxon>
        <taxon>Goodeidae</taxon>
        <taxon>Ataeniobius</taxon>
    </lineage>
</organism>
<accession>A0ABU7AL73</accession>
<protein>
    <submittedName>
        <fullName evidence="1">Uncharacterized protein</fullName>
    </submittedName>
</protein>
<comment type="caution">
    <text evidence="1">The sequence shown here is derived from an EMBL/GenBank/DDBJ whole genome shotgun (WGS) entry which is preliminary data.</text>
</comment>